<proteinExistence type="predicted"/>
<comment type="caution">
    <text evidence="1">The sequence shown here is derived from an EMBL/GenBank/DDBJ whole genome shotgun (WGS) entry which is preliminary data.</text>
</comment>
<evidence type="ECO:0000313" key="1">
    <source>
        <dbReference type="EMBL" id="KIC06620.1"/>
    </source>
</evidence>
<dbReference type="AlphaFoldDB" id="A0A0C1GJE7"/>
<dbReference type="EMBL" id="JUFZ01000095">
    <property type="protein sequence ID" value="KIC06620.1"/>
    <property type="molecule type" value="Genomic_DNA"/>
</dbReference>
<protein>
    <submittedName>
        <fullName evidence="1">Uncharacterized protein</fullName>
    </submittedName>
</protein>
<organism evidence="1 2">
    <name type="scientific">Morococcus cerebrosus</name>
    <dbReference type="NCBI Taxonomy" id="1056807"/>
    <lineage>
        <taxon>Bacteria</taxon>
        <taxon>Pseudomonadati</taxon>
        <taxon>Pseudomonadota</taxon>
        <taxon>Betaproteobacteria</taxon>
        <taxon>Neisseriales</taxon>
        <taxon>Neisseriaceae</taxon>
        <taxon>Morococcus</taxon>
    </lineage>
</organism>
<evidence type="ECO:0000313" key="2">
    <source>
        <dbReference type="Proteomes" id="UP000031390"/>
    </source>
</evidence>
<dbReference type="Proteomes" id="UP000031390">
    <property type="component" value="Unassembled WGS sequence"/>
</dbReference>
<sequence>MNMGIQTTFLVFSGKLYSGLSTFSQMSGLSVQTTIPNHPIHPISNANEHPFPHQ</sequence>
<name>A0A0C1GJE7_9NEIS</name>
<gene>
    <name evidence="1" type="ORF">MCC93_19760</name>
</gene>
<accession>A0A0C1GJE7</accession>
<reference evidence="1 2" key="1">
    <citation type="submission" date="2014-12" db="EMBL/GenBank/DDBJ databases">
        <title>Genome sequence of Morococcus cerebrosus.</title>
        <authorList>
            <person name="Shin S.-K."/>
            <person name="Yi H."/>
        </authorList>
    </citation>
    <scope>NUCLEOTIDE SEQUENCE [LARGE SCALE GENOMIC DNA]</scope>
    <source>
        <strain evidence="1 2">CIP 81.93</strain>
    </source>
</reference>